<reference evidence="3 4" key="1">
    <citation type="submission" date="2019-04" db="EMBL/GenBank/DDBJ databases">
        <authorList>
            <person name="Feng G."/>
            <person name="Zhang J."/>
            <person name="Zhu H."/>
        </authorList>
    </citation>
    <scope>NUCLEOTIDE SEQUENCE [LARGE SCALE GENOMIC DNA]</scope>
    <source>
        <strain evidence="3 4">9PBR-1</strain>
    </source>
</reference>
<keyword evidence="2" id="KW-0732">Signal</keyword>
<sequence length="1888" mass="208004">MLFRNRRLVQAVSCLLLLETVGNIVAPTISWAAMGPGQPEFTSFESPGATDMVNLTTGDMTYNIPVIDVPGPERSFSLPLTYRAGIRLEQEASWVGLGWSLNPGAIARSLNNYPDDASSESYASVFKKEVDRGWYGGVPGLLDLTWDSETGHSGTADLIGLASVGWENGQLNSGDLVGIKYTKGEGVSADPVRMAFAAVTIASIGSATAVTSSKSVATKAIAIGGEVGTSVGTSAAIGTAMGMVGRAGGSAGGNSRPIVRMQNKLLHTNYWVFFNDNKEESMYGSLYFQDMSQNVAGAPAIPGVDRGPLVYNGSLQGPAEKAPVYLYSRRYSDESTVEREVGGDLHQHVGRGESEYRVTSLRPISIAHDDFSVMGAGVSGSIRPQRLEVGSIAFPKKMGDEHDKYSLVPFLNDYKVGFRYENSASNGYDYHRYETPQGESETGITHDAQGEGSLIVRDERLKTRFTVASTGAPAATAPARKGVRNRVNETTGARERALLQGKHVEWYSNEEIEKQIYHTSAEGNGEQFLECYKPTLRSVRRQQIVGYTLDTRKPFATRHYIPRYDSVDAGTSFNAFRIRLPGKGIGAFRVTAEDGTTYHYSLPVYHYATYSEANEKTTDRPSFSSSRLGDGTGQYIYATTWLLTAITSSDYVDRHHLGVVDDQDWGGWVKFEYGRFAPHYKWRQPYVGEAYPEPAGPQFVNENSTGSFSEGAKQTYYLNSIRTRSHTALFVKSVRQDGRGHFSGRTADQSPLGLDEQKPSSSLRLDEIILLTNQDADKLATANGILPAGSTAAPVPALTANTADNAHEQDTRTLANGDTYRYVLDAQDIAADARIRDYINQRALKRVVFHYSYRLCVGTPNSFASLSPLPKMGVDEAHLGRSGKLTLESLSTFGPLNTKLIPDFKFTYGSNPAYGRGKWDGFGMYNSRATDTRDGHAIIDNHQAASEDGAAWSLTEILTPLGSRTRIAYERDQYAMVSEYGTKQLTFRNSDCSNTLQVQQFPVPLTSYLRTGDTITITGRALYKMQCTLGARVQDQFCENEFFYKRVPIANVTDQSITIHPADWPSTPPCTGPGECTNNPIAQGAELRVLLPQTQEGGDVRVASVTTLDENNTPYQIRYRYELATKAPRSTSTGVISKLPEFVDRDKDIPMYGVYDYPGTSVLYGRVTVLRGQFRAGQDDDHDQREVYTFFTPVSRMISLTQKGDFKLGVYLGKKDYSPPFQPTASTVDTRVLRQQDNRITVDVGKIGQPIAIEKYNRRGEREMVSQFGYSRTLPNPDGLAGQGRFTEGLLTSELLDRVAYHLNRTTKEYLPLTGSSTTTTANGMQTTSWKTLYDFLTGQLVETVSKNSLGDTYVTTTVPAYTLPGHSSMGLKAENPANRNMLTQTGETYVYKQLPSGERRVVAASVQTWNASWATYRGYSNGEYRDEGAAKPVWRQQASYVWNGAQLHADGTYAGFISFNWSQPTPTGQAAGWLKAGEVLRYDHFSKPLEAVDLNGQYASTKAVQATARTLASAANARYVEMAYSGAEDEVRPDASQPNVVHFEGEVRAGGQRDTLHHTGQYSSKLAAGEEGFLYHAPVGGAGVRTGRQYRLSAWVHRSDAGSKAARLFAKLNGTLVGETSISAPTTKKSGNWYLLNLYVTVPAGASGTLSAGCRNTGLGVVYVDDFRFHPLQGPLTAYAYDPHTGAVTYVLNNDNLYTRYFYDAAGKVTHVYKEVLDRPTDASPTPKLVQITSYNYARMREPNWVRTGEFKCEESTEGNYSTGYRLYRRKDVNPKSGTYSQLDWERGELTQDCPSCLGYFQPKVINGVCEEPLLMPHSCRITPAGQDSQGRPLFKHSYTYRYSDNTTTVYSFVDNSDFCDDTFDPRRAAKAADSPKPNGKQKLRRL</sequence>
<proteinExistence type="predicted"/>
<gene>
    <name evidence="3" type="ORF">E5K02_25390</name>
</gene>
<accession>A0A4Z0PU96</accession>
<keyword evidence="4" id="KW-1185">Reference proteome</keyword>
<feature type="signal peptide" evidence="2">
    <location>
        <begin position="1"/>
        <end position="32"/>
    </location>
</feature>
<evidence type="ECO:0000256" key="2">
    <source>
        <dbReference type="SAM" id="SignalP"/>
    </source>
</evidence>
<evidence type="ECO:0000313" key="4">
    <source>
        <dbReference type="Proteomes" id="UP000298471"/>
    </source>
</evidence>
<feature type="region of interest" description="Disordered" evidence="1">
    <location>
        <begin position="740"/>
        <end position="759"/>
    </location>
</feature>
<organism evidence="3 4">
    <name type="scientific">Hymenobacter metallicola</name>
    <dbReference type="NCBI Taxonomy" id="2563114"/>
    <lineage>
        <taxon>Bacteria</taxon>
        <taxon>Pseudomonadati</taxon>
        <taxon>Bacteroidota</taxon>
        <taxon>Cytophagia</taxon>
        <taxon>Cytophagales</taxon>
        <taxon>Hymenobacteraceae</taxon>
        <taxon>Hymenobacter</taxon>
    </lineage>
</organism>
<evidence type="ECO:0008006" key="5">
    <source>
        <dbReference type="Google" id="ProtNLM"/>
    </source>
</evidence>
<protein>
    <recommendedName>
        <fullName evidence="5">RHS repeat-associated core domain-containing protein</fullName>
    </recommendedName>
</protein>
<name>A0A4Z0PU96_9BACT</name>
<evidence type="ECO:0000313" key="3">
    <source>
        <dbReference type="EMBL" id="TGE20856.1"/>
    </source>
</evidence>
<evidence type="ECO:0000256" key="1">
    <source>
        <dbReference type="SAM" id="MobiDB-lite"/>
    </source>
</evidence>
<comment type="caution">
    <text evidence="3">The sequence shown here is derived from an EMBL/GenBank/DDBJ whole genome shotgun (WGS) entry which is preliminary data.</text>
</comment>
<dbReference type="Gene3D" id="2.60.120.260">
    <property type="entry name" value="Galactose-binding domain-like"/>
    <property type="match status" value="1"/>
</dbReference>
<dbReference type="Proteomes" id="UP000298471">
    <property type="component" value="Unassembled WGS sequence"/>
</dbReference>
<feature type="chain" id="PRO_5021345022" description="RHS repeat-associated core domain-containing protein" evidence="2">
    <location>
        <begin position="33"/>
        <end position="1888"/>
    </location>
</feature>
<dbReference type="EMBL" id="SRMB01000010">
    <property type="protein sequence ID" value="TGE20856.1"/>
    <property type="molecule type" value="Genomic_DNA"/>
</dbReference>